<evidence type="ECO:0000313" key="1">
    <source>
        <dbReference type="EMBL" id="CAI9592540.1"/>
    </source>
</evidence>
<organism evidence="1 2">
    <name type="scientific">Staurois parvus</name>
    <dbReference type="NCBI Taxonomy" id="386267"/>
    <lineage>
        <taxon>Eukaryota</taxon>
        <taxon>Metazoa</taxon>
        <taxon>Chordata</taxon>
        <taxon>Craniata</taxon>
        <taxon>Vertebrata</taxon>
        <taxon>Euteleostomi</taxon>
        <taxon>Amphibia</taxon>
        <taxon>Batrachia</taxon>
        <taxon>Anura</taxon>
        <taxon>Neobatrachia</taxon>
        <taxon>Ranoidea</taxon>
        <taxon>Ranidae</taxon>
        <taxon>Staurois</taxon>
    </lineage>
</organism>
<evidence type="ECO:0000313" key="2">
    <source>
        <dbReference type="Proteomes" id="UP001162483"/>
    </source>
</evidence>
<dbReference type="Proteomes" id="UP001162483">
    <property type="component" value="Unassembled WGS sequence"/>
</dbReference>
<reference evidence="1" key="1">
    <citation type="submission" date="2023-05" db="EMBL/GenBank/DDBJ databases">
        <authorList>
            <person name="Stuckert A."/>
        </authorList>
    </citation>
    <scope>NUCLEOTIDE SEQUENCE</scope>
</reference>
<accession>A0ABN9F670</accession>
<dbReference type="EMBL" id="CATNWA010016426">
    <property type="protein sequence ID" value="CAI9592540.1"/>
    <property type="molecule type" value="Genomic_DNA"/>
</dbReference>
<evidence type="ECO:0008006" key="3">
    <source>
        <dbReference type="Google" id="ProtNLM"/>
    </source>
</evidence>
<gene>
    <name evidence="1" type="ORF">SPARVUS_LOCUS11384909</name>
</gene>
<name>A0ABN9F670_9NEOB</name>
<comment type="caution">
    <text evidence="1">The sequence shown here is derived from an EMBL/GenBank/DDBJ whole genome shotgun (WGS) entry which is preliminary data.</text>
</comment>
<keyword evidence="2" id="KW-1185">Reference proteome</keyword>
<sequence length="57" mass="7195">RVTVCKKKIKKKPINNNIKKIKFWSRFMMKDYLFAKFYKKNTFFLNFWTFSFTNEKK</sequence>
<proteinExistence type="predicted"/>
<protein>
    <recommendedName>
        <fullName evidence="3">Ribosomal protein L32</fullName>
    </recommendedName>
</protein>
<feature type="non-terminal residue" evidence="1">
    <location>
        <position position="1"/>
    </location>
</feature>